<evidence type="ECO:0000256" key="1">
    <source>
        <dbReference type="SAM" id="MobiDB-lite"/>
    </source>
</evidence>
<accession>A0A6A5TYY4</accession>
<keyword evidence="3" id="KW-1185">Reference proteome</keyword>
<evidence type="ECO:0000313" key="3">
    <source>
        <dbReference type="Proteomes" id="UP000800035"/>
    </source>
</evidence>
<gene>
    <name evidence="2" type="ORF">CC80DRAFT_491634</name>
</gene>
<dbReference type="EMBL" id="ML976989">
    <property type="protein sequence ID" value="KAF1957544.1"/>
    <property type="molecule type" value="Genomic_DNA"/>
</dbReference>
<proteinExistence type="predicted"/>
<dbReference type="Proteomes" id="UP000800035">
    <property type="component" value="Unassembled WGS sequence"/>
</dbReference>
<name>A0A6A5TYY4_9PLEO</name>
<feature type="compositionally biased region" description="Pro residues" evidence="1">
    <location>
        <begin position="10"/>
        <end position="20"/>
    </location>
</feature>
<protein>
    <submittedName>
        <fullName evidence="2">Uncharacterized protein</fullName>
    </submittedName>
</protein>
<reference evidence="2" key="1">
    <citation type="journal article" date="2020" name="Stud. Mycol.">
        <title>101 Dothideomycetes genomes: a test case for predicting lifestyles and emergence of pathogens.</title>
        <authorList>
            <person name="Haridas S."/>
            <person name="Albert R."/>
            <person name="Binder M."/>
            <person name="Bloem J."/>
            <person name="Labutti K."/>
            <person name="Salamov A."/>
            <person name="Andreopoulos B."/>
            <person name="Baker S."/>
            <person name="Barry K."/>
            <person name="Bills G."/>
            <person name="Bluhm B."/>
            <person name="Cannon C."/>
            <person name="Castanera R."/>
            <person name="Culley D."/>
            <person name="Daum C."/>
            <person name="Ezra D."/>
            <person name="Gonzalez J."/>
            <person name="Henrissat B."/>
            <person name="Kuo A."/>
            <person name="Liang C."/>
            <person name="Lipzen A."/>
            <person name="Lutzoni F."/>
            <person name="Magnuson J."/>
            <person name="Mondo S."/>
            <person name="Nolan M."/>
            <person name="Ohm R."/>
            <person name="Pangilinan J."/>
            <person name="Park H.-J."/>
            <person name="Ramirez L."/>
            <person name="Alfaro M."/>
            <person name="Sun H."/>
            <person name="Tritt A."/>
            <person name="Yoshinaga Y."/>
            <person name="Zwiers L.-H."/>
            <person name="Turgeon B."/>
            <person name="Goodwin S."/>
            <person name="Spatafora J."/>
            <person name="Crous P."/>
            <person name="Grigoriev I."/>
        </authorList>
    </citation>
    <scope>NUCLEOTIDE SEQUENCE</scope>
    <source>
        <strain evidence="2">CBS 675.92</strain>
    </source>
</reference>
<sequence>MHIYHKPLRRPNPPGRPPAPHTHQSPFPALHRSLRVTPPRPRPQHLENHLCEPEPPSQSHNHIFFGASVSHIHVH</sequence>
<feature type="region of interest" description="Disordered" evidence="1">
    <location>
        <begin position="1"/>
        <end position="75"/>
    </location>
</feature>
<organism evidence="2 3">
    <name type="scientific">Byssothecium circinans</name>
    <dbReference type="NCBI Taxonomy" id="147558"/>
    <lineage>
        <taxon>Eukaryota</taxon>
        <taxon>Fungi</taxon>
        <taxon>Dikarya</taxon>
        <taxon>Ascomycota</taxon>
        <taxon>Pezizomycotina</taxon>
        <taxon>Dothideomycetes</taxon>
        <taxon>Pleosporomycetidae</taxon>
        <taxon>Pleosporales</taxon>
        <taxon>Massarineae</taxon>
        <taxon>Massarinaceae</taxon>
        <taxon>Byssothecium</taxon>
    </lineage>
</organism>
<evidence type="ECO:0000313" key="2">
    <source>
        <dbReference type="EMBL" id="KAF1957544.1"/>
    </source>
</evidence>
<dbReference type="AlphaFoldDB" id="A0A6A5TYY4"/>